<dbReference type="EMBL" id="CAJJDN010000026">
    <property type="protein sequence ID" value="CAD8070268.1"/>
    <property type="molecule type" value="Genomic_DNA"/>
</dbReference>
<proteinExistence type="predicted"/>
<protein>
    <submittedName>
        <fullName evidence="2">Uncharacterized protein</fullName>
    </submittedName>
</protein>
<reference evidence="2" key="1">
    <citation type="submission" date="2021-01" db="EMBL/GenBank/DDBJ databases">
        <authorList>
            <consortium name="Genoscope - CEA"/>
            <person name="William W."/>
        </authorList>
    </citation>
    <scope>NUCLEOTIDE SEQUENCE</scope>
</reference>
<organism evidence="2 3">
    <name type="scientific">Paramecium sonneborni</name>
    <dbReference type="NCBI Taxonomy" id="65129"/>
    <lineage>
        <taxon>Eukaryota</taxon>
        <taxon>Sar</taxon>
        <taxon>Alveolata</taxon>
        <taxon>Ciliophora</taxon>
        <taxon>Intramacronucleata</taxon>
        <taxon>Oligohymenophorea</taxon>
        <taxon>Peniculida</taxon>
        <taxon>Parameciidae</taxon>
        <taxon>Paramecium</taxon>
    </lineage>
</organism>
<sequence length="148" mass="18052">MNIFYLIQVLRRKPRMKTKNQRKTTYGQNLYFKLNSKQYEVFIRLSFTKIYLLFRNNQEIQQKQFGKCQRFFIPRGNSSRSDRCQGSRWTNRSGSKAGNTKKVPLQLFNSFKDLKMLLFHQKNYDKCKYWKFPRADIYCEHFKKGSSW</sequence>
<feature type="region of interest" description="Disordered" evidence="1">
    <location>
        <begin position="77"/>
        <end position="98"/>
    </location>
</feature>
<evidence type="ECO:0000256" key="1">
    <source>
        <dbReference type="SAM" id="MobiDB-lite"/>
    </source>
</evidence>
<dbReference type="Proteomes" id="UP000692954">
    <property type="component" value="Unassembled WGS sequence"/>
</dbReference>
<evidence type="ECO:0000313" key="3">
    <source>
        <dbReference type="Proteomes" id="UP000692954"/>
    </source>
</evidence>
<keyword evidence="3" id="KW-1185">Reference proteome</keyword>
<feature type="compositionally biased region" description="Polar residues" evidence="1">
    <location>
        <begin position="87"/>
        <end position="98"/>
    </location>
</feature>
<gene>
    <name evidence="2" type="ORF">PSON_ATCC_30995.1.T0260304</name>
</gene>
<evidence type="ECO:0000313" key="2">
    <source>
        <dbReference type="EMBL" id="CAD8070268.1"/>
    </source>
</evidence>
<dbReference type="AlphaFoldDB" id="A0A8S1LPQ2"/>
<accession>A0A8S1LPQ2</accession>
<comment type="caution">
    <text evidence="2">The sequence shown here is derived from an EMBL/GenBank/DDBJ whole genome shotgun (WGS) entry which is preliminary data.</text>
</comment>
<name>A0A8S1LPQ2_9CILI</name>